<sequence length="120" mass="12746">MDGVVAWFHGPFAVLTLAEGETSRTVRADLDTPSLGADLLHLFTAAEKGEIACLPQPERTVGEQVIGDDVPVVVRRLAVRPGGEGVSLILGTADLVVDVMLSMRDAGRLAAEIRRWVGAE</sequence>
<accession>A0A5D3FX84</accession>
<organism evidence="1 2">
    <name type="scientific">Actinomadura decatromicini</name>
    <dbReference type="NCBI Taxonomy" id="2604572"/>
    <lineage>
        <taxon>Bacteria</taxon>
        <taxon>Bacillati</taxon>
        <taxon>Actinomycetota</taxon>
        <taxon>Actinomycetes</taxon>
        <taxon>Streptosporangiales</taxon>
        <taxon>Thermomonosporaceae</taxon>
        <taxon>Actinomadura</taxon>
    </lineage>
</organism>
<name>A0A5D3FX84_9ACTN</name>
<keyword evidence="2" id="KW-1185">Reference proteome</keyword>
<protein>
    <submittedName>
        <fullName evidence="1">Uncharacterized protein</fullName>
    </submittedName>
</protein>
<proteinExistence type="predicted"/>
<evidence type="ECO:0000313" key="2">
    <source>
        <dbReference type="Proteomes" id="UP000323505"/>
    </source>
</evidence>
<reference evidence="1 2" key="1">
    <citation type="submission" date="2019-08" db="EMBL/GenBank/DDBJ databases">
        <title>Actinomadura sp. nov. CYP1-5 isolated from mountain soil.</title>
        <authorList>
            <person name="Songsumanus A."/>
            <person name="Kuncharoen N."/>
            <person name="Kudo T."/>
            <person name="Yuki M."/>
            <person name="Igarashi Y."/>
            <person name="Tanasupawat S."/>
        </authorList>
    </citation>
    <scope>NUCLEOTIDE SEQUENCE [LARGE SCALE GENOMIC DNA]</scope>
    <source>
        <strain evidence="1 2">CYP1-5</strain>
    </source>
</reference>
<comment type="caution">
    <text evidence="1">The sequence shown here is derived from an EMBL/GenBank/DDBJ whole genome shotgun (WGS) entry which is preliminary data.</text>
</comment>
<dbReference type="EMBL" id="VSRQ01000001">
    <property type="protein sequence ID" value="TYK52619.1"/>
    <property type="molecule type" value="Genomic_DNA"/>
</dbReference>
<gene>
    <name evidence="1" type="ORF">FXF68_02275</name>
</gene>
<evidence type="ECO:0000313" key="1">
    <source>
        <dbReference type="EMBL" id="TYK52619.1"/>
    </source>
</evidence>
<dbReference type="AlphaFoldDB" id="A0A5D3FX84"/>
<dbReference type="Proteomes" id="UP000323505">
    <property type="component" value="Unassembled WGS sequence"/>
</dbReference>